<organism evidence="7 8">
    <name type="scientific">Sphingomonas palmae</name>
    <dbReference type="NCBI Taxonomy" id="1855283"/>
    <lineage>
        <taxon>Bacteria</taxon>
        <taxon>Pseudomonadati</taxon>
        <taxon>Pseudomonadota</taxon>
        <taxon>Alphaproteobacteria</taxon>
        <taxon>Sphingomonadales</taxon>
        <taxon>Sphingomonadaceae</taxon>
        <taxon>Sphingomonas</taxon>
    </lineage>
</organism>
<feature type="domain" description="AAA" evidence="6">
    <location>
        <begin position="145"/>
        <end position="276"/>
    </location>
</feature>
<evidence type="ECO:0000256" key="2">
    <source>
        <dbReference type="ARBA" id="ARBA00022741"/>
    </source>
</evidence>
<reference evidence="8" key="1">
    <citation type="submission" date="2016-10" db="EMBL/GenBank/DDBJ databases">
        <authorList>
            <person name="Varghese N."/>
            <person name="Submissions S."/>
        </authorList>
    </citation>
    <scope>NUCLEOTIDE SEQUENCE [LARGE SCALE GENOMIC DNA]</scope>
    <source>
        <strain evidence="8">JS21-1</strain>
    </source>
</reference>
<protein>
    <submittedName>
        <fullName evidence="7">Exopolysaccharide/PEP-CTERM locus tyrosine autokinase</fullName>
    </submittedName>
</protein>
<dbReference type="EMBL" id="FNZZ01000001">
    <property type="protein sequence ID" value="SEK61768.1"/>
    <property type="molecule type" value="Genomic_DNA"/>
</dbReference>
<dbReference type="InterPro" id="IPR005702">
    <property type="entry name" value="Wzc-like_C"/>
</dbReference>
<evidence type="ECO:0000256" key="3">
    <source>
        <dbReference type="ARBA" id="ARBA00022777"/>
    </source>
</evidence>
<evidence type="ECO:0000313" key="8">
    <source>
        <dbReference type="Proteomes" id="UP000199214"/>
    </source>
</evidence>
<evidence type="ECO:0000256" key="5">
    <source>
        <dbReference type="ARBA" id="ARBA00023137"/>
    </source>
</evidence>
<gene>
    <name evidence="7" type="ORF">SAMN05216382_0769</name>
</gene>
<dbReference type="Gene3D" id="3.40.50.300">
    <property type="entry name" value="P-loop containing nucleotide triphosphate hydrolases"/>
    <property type="match status" value="1"/>
</dbReference>
<dbReference type="GO" id="GO:0016301">
    <property type="term" value="F:kinase activity"/>
    <property type="evidence" value="ECO:0007669"/>
    <property type="project" value="UniProtKB-KW"/>
</dbReference>
<keyword evidence="3 7" id="KW-0418">Kinase</keyword>
<dbReference type="InterPro" id="IPR025669">
    <property type="entry name" value="AAA_dom"/>
</dbReference>
<dbReference type="RefSeq" id="WP_093003381.1">
    <property type="nucleotide sequence ID" value="NZ_FNZZ01000001.1"/>
</dbReference>
<evidence type="ECO:0000259" key="6">
    <source>
        <dbReference type="Pfam" id="PF13614"/>
    </source>
</evidence>
<proteinExistence type="predicted"/>
<evidence type="ECO:0000313" key="7">
    <source>
        <dbReference type="EMBL" id="SEK61768.1"/>
    </source>
</evidence>
<dbReference type="STRING" id="1855283.SAMN05216382_0769"/>
<evidence type="ECO:0000256" key="4">
    <source>
        <dbReference type="ARBA" id="ARBA00022840"/>
    </source>
</evidence>
<dbReference type="Proteomes" id="UP000199214">
    <property type="component" value="Unassembled WGS sequence"/>
</dbReference>
<dbReference type="OrthoDB" id="9775724at2"/>
<dbReference type="InterPro" id="IPR050445">
    <property type="entry name" value="Bact_polysacc_biosynth/exp"/>
</dbReference>
<name>A0A1H7IH90_9SPHN</name>
<accession>A0A1H7IH90</accession>
<dbReference type="Pfam" id="PF13614">
    <property type="entry name" value="AAA_31"/>
    <property type="match status" value="1"/>
</dbReference>
<dbReference type="PANTHER" id="PTHR32309:SF31">
    <property type="entry name" value="CAPSULAR EXOPOLYSACCHARIDE FAMILY"/>
    <property type="match status" value="1"/>
</dbReference>
<dbReference type="AlphaFoldDB" id="A0A1H7IH90"/>
<dbReference type="CDD" id="cd05387">
    <property type="entry name" value="BY-kinase"/>
    <property type="match status" value="1"/>
</dbReference>
<evidence type="ECO:0000256" key="1">
    <source>
        <dbReference type="ARBA" id="ARBA00022679"/>
    </source>
</evidence>
<keyword evidence="4" id="KW-0067">ATP-binding</keyword>
<keyword evidence="1" id="KW-0808">Transferase</keyword>
<keyword evidence="8" id="KW-1185">Reference proteome</keyword>
<dbReference type="SUPFAM" id="SSF52540">
    <property type="entry name" value="P-loop containing nucleoside triphosphate hydrolases"/>
    <property type="match status" value="1"/>
</dbReference>
<dbReference type="PANTHER" id="PTHR32309">
    <property type="entry name" value="TYROSINE-PROTEIN KINASE"/>
    <property type="match status" value="1"/>
</dbReference>
<dbReference type="InterPro" id="IPR027417">
    <property type="entry name" value="P-loop_NTPase"/>
</dbReference>
<sequence>MTQYPKRATEESLIERAAKVYDFGAHLRARDIPASEDPAPPMADEPLIDQPSVAEQVAAAPQPVSPTLAAIPAEFLSNTDDDGLDKWEAPESDVAQIDRTMLAEAGMLVPGAPVGALAEEFRLVKRQLLLTARDIAEGPIGQRARTIIVGSGKPGEGKTFCAINLAISLAAERDVEILLVDADFAKPDIMQRLGLEDSVGLLDILGDPRLDPETCVVRTDVPQLSLLPAGKRSHADTELLASHRTEAVIDRLLAANPRRIIVFDTPPALAASPASTLALLVGQVMLVVRADRTTETDVREAVQLLDGCEQIHLVINSVSFEPGRGRFGSYYGQEK</sequence>
<keyword evidence="2" id="KW-0547">Nucleotide-binding</keyword>
<keyword evidence="5" id="KW-0829">Tyrosine-protein kinase</keyword>